<dbReference type="EMBL" id="AGYR01000018">
    <property type="protein sequence ID" value="ENZ17208.1"/>
    <property type="molecule type" value="Genomic_DNA"/>
</dbReference>
<dbReference type="HOGENOM" id="CLU_170943_0_0_9"/>
<evidence type="ECO:0000313" key="2">
    <source>
        <dbReference type="Proteomes" id="UP000013085"/>
    </source>
</evidence>
<organism evidence="1 2">
    <name type="scientific">[Clostridium] clostridioforme 90A8</name>
    <dbReference type="NCBI Taxonomy" id="999408"/>
    <lineage>
        <taxon>Bacteria</taxon>
        <taxon>Bacillati</taxon>
        <taxon>Bacillota</taxon>
        <taxon>Clostridia</taxon>
        <taxon>Lachnospirales</taxon>
        <taxon>Lachnospiraceae</taxon>
        <taxon>Enterocloster</taxon>
    </lineage>
</organism>
<dbReference type="PATRIC" id="fig|999408.3.peg.2123"/>
<comment type="caution">
    <text evidence="1">The sequence shown here is derived from an EMBL/GenBank/DDBJ whole genome shotgun (WGS) entry which is preliminary data.</text>
</comment>
<dbReference type="Proteomes" id="UP000013085">
    <property type="component" value="Unassembled WGS sequence"/>
</dbReference>
<accession>A0A0E2HCQ3</accession>
<dbReference type="AlphaFoldDB" id="A0A0E2HCQ3"/>
<evidence type="ECO:0000313" key="1">
    <source>
        <dbReference type="EMBL" id="ENZ17208.1"/>
    </source>
</evidence>
<protein>
    <submittedName>
        <fullName evidence="1">Uncharacterized protein</fullName>
    </submittedName>
</protein>
<sequence length="112" mass="12596">MNRDEMMKRIRADAFPANNGSVLTCINLLNRSGFSPLEQVRVGVKNWGVEKPEFLDSIHFLKLAGYIETRTIEGRISGADLADYDYDELEARASEKGIRLMQGSLTDECVKV</sequence>
<proteinExistence type="predicted"/>
<reference evidence="1 2" key="1">
    <citation type="submission" date="2013-01" db="EMBL/GenBank/DDBJ databases">
        <title>The Genome Sequence of Clostridium clostridioforme 90A8.</title>
        <authorList>
            <consortium name="The Broad Institute Genome Sequencing Platform"/>
            <person name="Earl A."/>
            <person name="Ward D."/>
            <person name="Feldgarden M."/>
            <person name="Gevers D."/>
            <person name="Courvalin P."/>
            <person name="Lambert T."/>
            <person name="Walker B."/>
            <person name="Young S.K."/>
            <person name="Zeng Q."/>
            <person name="Gargeya S."/>
            <person name="Fitzgerald M."/>
            <person name="Haas B."/>
            <person name="Abouelleil A."/>
            <person name="Alvarado L."/>
            <person name="Arachchi H.M."/>
            <person name="Berlin A.M."/>
            <person name="Chapman S.B."/>
            <person name="Dewar J."/>
            <person name="Goldberg J."/>
            <person name="Griggs A."/>
            <person name="Gujja S."/>
            <person name="Hansen M."/>
            <person name="Howarth C."/>
            <person name="Imamovic A."/>
            <person name="Larimer J."/>
            <person name="McCowan C."/>
            <person name="Murphy C."/>
            <person name="Neiman D."/>
            <person name="Pearson M."/>
            <person name="Priest M."/>
            <person name="Roberts A."/>
            <person name="Saif S."/>
            <person name="Shea T."/>
            <person name="Sisk P."/>
            <person name="Sykes S."/>
            <person name="Wortman J."/>
            <person name="Nusbaum C."/>
            <person name="Birren B."/>
        </authorList>
    </citation>
    <scope>NUCLEOTIDE SEQUENCE [LARGE SCALE GENOMIC DNA]</scope>
    <source>
        <strain evidence="1 2">90A8</strain>
    </source>
</reference>
<dbReference type="RefSeq" id="WP_002595621.1">
    <property type="nucleotide sequence ID" value="NZ_KB851019.1"/>
</dbReference>
<gene>
    <name evidence="1" type="ORF">HMPREF1090_01978</name>
</gene>
<name>A0A0E2HCQ3_9FIRM</name>